<dbReference type="EMBL" id="CP012523">
    <property type="protein sequence ID" value="ALC39285.1"/>
    <property type="molecule type" value="Genomic_DNA"/>
</dbReference>
<evidence type="ECO:0000256" key="1">
    <source>
        <dbReference type="ARBA" id="ARBA00004267"/>
    </source>
</evidence>
<dbReference type="GO" id="GO:0031122">
    <property type="term" value="P:cytoplasmic microtubule organization"/>
    <property type="evidence" value="ECO:0007669"/>
    <property type="project" value="TreeGrafter"/>
</dbReference>
<comment type="similarity">
    <text evidence="2 6">Belongs to the TUBGCP family.</text>
</comment>
<evidence type="ECO:0000259" key="7">
    <source>
        <dbReference type="Pfam" id="PF04130"/>
    </source>
</evidence>
<comment type="subcellular location">
    <subcellularLocation>
        <location evidence="1 6">Cytoplasm</location>
        <location evidence="1 6">Cytoskeleton</location>
        <location evidence="1 6">Microtubule organizing center</location>
    </subcellularLocation>
</comment>
<feature type="non-terminal residue" evidence="9">
    <location>
        <position position="1"/>
    </location>
</feature>
<evidence type="ECO:0000256" key="5">
    <source>
        <dbReference type="ARBA" id="ARBA00023212"/>
    </source>
</evidence>
<organism evidence="9 10">
    <name type="scientific">Drosophila busckii</name>
    <name type="common">Fruit fly</name>
    <dbReference type="NCBI Taxonomy" id="30019"/>
    <lineage>
        <taxon>Eukaryota</taxon>
        <taxon>Metazoa</taxon>
        <taxon>Ecdysozoa</taxon>
        <taxon>Arthropoda</taxon>
        <taxon>Hexapoda</taxon>
        <taxon>Insecta</taxon>
        <taxon>Pterygota</taxon>
        <taxon>Neoptera</taxon>
        <taxon>Endopterygota</taxon>
        <taxon>Diptera</taxon>
        <taxon>Brachycera</taxon>
        <taxon>Muscomorpha</taxon>
        <taxon>Ephydroidea</taxon>
        <taxon>Drosophilidae</taxon>
        <taxon>Drosophila</taxon>
    </lineage>
</organism>
<name>A0A0M4ECE0_DROBS</name>
<gene>
    <name evidence="9" type="ORF">Dbus_chr2Lg1370</name>
</gene>
<dbReference type="InterPro" id="IPR007259">
    <property type="entry name" value="GCP"/>
</dbReference>
<dbReference type="Proteomes" id="UP000494163">
    <property type="component" value="Chromosome 2L"/>
</dbReference>
<keyword evidence="4 6" id="KW-0493">Microtubule</keyword>
<feature type="domain" description="Gamma tubulin complex component C-terminal" evidence="7">
    <location>
        <begin position="323"/>
        <end position="623"/>
    </location>
</feature>
<proteinExistence type="inferred from homology"/>
<evidence type="ECO:0000313" key="10">
    <source>
        <dbReference type="Proteomes" id="UP000494163"/>
    </source>
</evidence>
<protein>
    <recommendedName>
        <fullName evidence="6">Gamma-tubulin complex component</fullName>
    </recommendedName>
</protein>
<evidence type="ECO:0000256" key="2">
    <source>
        <dbReference type="ARBA" id="ARBA00010337"/>
    </source>
</evidence>
<dbReference type="InterPro" id="IPR040457">
    <property type="entry name" value="GCP_C"/>
</dbReference>
<dbReference type="GO" id="GO:0007020">
    <property type="term" value="P:microtubule nucleation"/>
    <property type="evidence" value="ECO:0007669"/>
    <property type="project" value="InterPro"/>
</dbReference>
<feature type="non-terminal residue" evidence="9">
    <location>
        <position position="631"/>
    </location>
</feature>
<dbReference type="OrthoDB" id="78652at2759"/>
<dbReference type="PANTHER" id="PTHR19302">
    <property type="entry name" value="GAMMA TUBULIN COMPLEX PROTEIN"/>
    <property type="match status" value="1"/>
</dbReference>
<sequence>TNAVDEFIHPCERQVFMDIMSILNKLSEIVRFANYFGIATPAYVNDFDEASEYSTGCYIKQFAIGVESALEQCYQEIQRLESLYKNTAEKSLIYIYNTLELQLPAIRFLPYINNKANKLITISLQKLHGCAVLQNLHRQSEYGEIDMDIIISKVTKPVKTLFFAHLAQWMLFGLIDDPHDEFFINHKPLEANSSDKISPNNSRMLSVSSVEEVWQYEINMSQVPGFVSCVLAEKILFVGQTVIVFKLENNLKKHNAWTTKLEKSYCDDISELWDGKESTFYKLIEALSQEDKLNIFRLEDVVNEIKRHVSQRLSEIAAKEDDLERQLGLIKDFYLLGRGEFYLEFLRQLYEDTKDVVSMSERDYTKAFENAANVMGITDDLDNFTLSVQKSSIDFDESCEYATLQNLQLKYVCKWPLNLLFSPIVNEGYNKVFRFLLIVKKLQYNLHLVWARHKWASKLKQPVSLNIMNFRNHLMFFMDNLQYYIQVDVLESQYSIFMNIIKSKADFGEIQKGHSVFLANVLSQCFLLTEANELKPDLSQTTYQSQYPIYGTILEIFNICEKFSNINCLEEPAQNDLKEIEILEEKFNVSIANLIKLLVDIKSSTSFGTLSQLILRLDYNRWFSAKNGKHT</sequence>
<dbReference type="Pfam" id="PF17681">
    <property type="entry name" value="GCP_N_terminal"/>
    <property type="match status" value="1"/>
</dbReference>
<dbReference type="GO" id="GO:0000922">
    <property type="term" value="C:spindle pole"/>
    <property type="evidence" value="ECO:0007669"/>
    <property type="project" value="InterPro"/>
</dbReference>
<feature type="domain" description="Gamma tubulin complex component protein N-terminal" evidence="8">
    <location>
        <begin position="5"/>
        <end position="320"/>
    </location>
</feature>
<dbReference type="InterPro" id="IPR042241">
    <property type="entry name" value="GCP_C_sf"/>
</dbReference>
<keyword evidence="10" id="KW-1185">Reference proteome</keyword>
<keyword evidence="3 6" id="KW-0963">Cytoplasm</keyword>
<dbReference type="STRING" id="30019.A0A0M4ECE0"/>
<evidence type="ECO:0000313" key="9">
    <source>
        <dbReference type="EMBL" id="ALC39285.1"/>
    </source>
</evidence>
<dbReference type="AlphaFoldDB" id="A0A0M4ECE0"/>
<evidence type="ECO:0000259" key="8">
    <source>
        <dbReference type="Pfam" id="PF17681"/>
    </source>
</evidence>
<dbReference type="GO" id="GO:0000930">
    <property type="term" value="C:gamma-tubulin complex"/>
    <property type="evidence" value="ECO:0007669"/>
    <property type="project" value="TreeGrafter"/>
</dbReference>
<dbReference type="GO" id="GO:0043015">
    <property type="term" value="F:gamma-tubulin binding"/>
    <property type="evidence" value="ECO:0007669"/>
    <property type="project" value="InterPro"/>
</dbReference>
<dbReference type="InterPro" id="IPR041470">
    <property type="entry name" value="GCP_N"/>
</dbReference>
<reference evidence="9 10" key="1">
    <citation type="submission" date="2015-08" db="EMBL/GenBank/DDBJ databases">
        <title>Ancestral chromatin configuration constrains chromatin evolution on differentiating sex chromosomes in Drosophila.</title>
        <authorList>
            <person name="Zhou Q."/>
            <person name="Bachtrog D."/>
        </authorList>
    </citation>
    <scope>NUCLEOTIDE SEQUENCE [LARGE SCALE GENOMIC DNA]</scope>
    <source>
        <tissue evidence="9">Whole larvae</tissue>
    </source>
</reference>
<dbReference type="GO" id="GO:0051011">
    <property type="term" value="F:microtubule minus-end binding"/>
    <property type="evidence" value="ECO:0007669"/>
    <property type="project" value="TreeGrafter"/>
</dbReference>
<dbReference type="GO" id="GO:0051321">
    <property type="term" value="P:meiotic cell cycle"/>
    <property type="evidence" value="ECO:0007669"/>
    <property type="project" value="TreeGrafter"/>
</dbReference>
<evidence type="ECO:0000256" key="3">
    <source>
        <dbReference type="ARBA" id="ARBA00022490"/>
    </source>
</evidence>
<evidence type="ECO:0000256" key="6">
    <source>
        <dbReference type="RuleBase" id="RU363050"/>
    </source>
</evidence>
<dbReference type="SMR" id="A0A0M4ECE0"/>
<dbReference type="GO" id="GO:0005874">
    <property type="term" value="C:microtubule"/>
    <property type="evidence" value="ECO:0007669"/>
    <property type="project" value="UniProtKB-KW"/>
</dbReference>
<dbReference type="GO" id="GO:0051225">
    <property type="term" value="P:spindle assembly"/>
    <property type="evidence" value="ECO:0007669"/>
    <property type="project" value="TreeGrafter"/>
</dbReference>
<keyword evidence="5 6" id="KW-0206">Cytoskeleton</keyword>
<evidence type="ECO:0000256" key="4">
    <source>
        <dbReference type="ARBA" id="ARBA00022701"/>
    </source>
</evidence>
<accession>A0A0M4ECE0</accession>
<dbReference type="PANTHER" id="PTHR19302:SF27">
    <property type="entry name" value="GAMMA-TUBULIN COMPLEX COMPONENT 4"/>
    <property type="match status" value="1"/>
</dbReference>
<dbReference type="Gene3D" id="1.20.120.1900">
    <property type="entry name" value="Gamma-tubulin complex, C-terminal domain"/>
    <property type="match status" value="1"/>
</dbReference>
<dbReference type="GO" id="GO:0000278">
    <property type="term" value="P:mitotic cell cycle"/>
    <property type="evidence" value="ECO:0007669"/>
    <property type="project" value="TreeGrafter"/>
</dbReference>
<dbReference type="Pfam" id="PF04130">
    <property type="entry name" value="GCP_C_terminal"/>
    <property type="match status" value="1"/>
</dbReference>
<dbReference type="OMA" id="QLSMWLL"/>